<sequence>MHVRHCGRFAYVDGELADGDSIKLMRLRYGGSATTWGFALYLDSTDKYEDTILPTCTFAGTAEDALDCTRDFRSQPLSEPCLMRHQP</sequence>
<dbReference type="EMBL" id="JBEPBX010000057">
    <property type="protein sequence ID" value="MER6618340.1"/>
    <property type="molecule type" value="Genomic_DNA"/>
</dbReference>
<name>A0ABV1V5N3_9ACTN</name>
<dbReference type="Proteomes" id="UP001445472">
    <property type="component" value="Unassembled WGS sequence"/>
</dbReference>
<proteinExistence type="predicted"/>
<organism evidence="1 2">
    <name type="scientific">Streptomyces xantholiticus</name>
    <dbReference type="NCBI Taxonomy" id="68285"/>
    <lineage>
        <taxon>Bacteria</taxon>
        <taxon>Bacillati</taxon>
        <taxon>Actinomycetota</taxon>
        <taxon>Actinomycetes</taxon>
        <taxon>Kitasatosporales</taxon>
        <taxon>Streptomycetaceae</taxon>
        <taxon>Streptomyces</taxon>
    </lineage>
</organism>
<keyword evidence="2" id="KW-1185">Reference proteome</keyword>
<protein>
    <submittedName>
        <fullName evidence="1">Uncharacterized protein</fullName>
    </submittedName>
</protein>
<comment type="caution">
    <text evidence="1">The sequence shown here is derived from an EMBL/GenBank/DDBJ whole genome shotgun (WGS) entry which is preliminary data.</text>
</comment>
<accession>A0ABV1V5N3</accession>
<dbReference type="RefSeq" id="WP_351979217.1">
    <property type="nucleotide sequence ID" value="NZ_JBEPBX010000057.1"/>
</dbReference>
<evidence type="ECO:0000313" key="1">
    <source>
        <dbReference type="EMBL" id="MER6618340.1"/>
    </source>
</evidence>
<reference evidence="1 2" key="1">
    <citation type="submission" date="2024-06" db="EMBL/GenBank/DDBJ databases">
        <title>The Natural Products Discovery Center: Release of the First 8490 Sequenced Strains for Exploring Actinobacteria Biosynthetic Diversity.</title>
        <authorList>
            <person name="Kalkreuter E."/>
            <person name="Kautsar S.A."/>
            <person name="Yang D."/>
            <person name="Bader C.D."/>
            <person name="Teijaro C.N."/>
            <person name="Fluegel L."/>
            <person name="Davis C.M."/>
            <person name="Simpson J.R."/>
            <person name="Lauterbach L."/>
            <person name="Steele A.D."/>
            <person name="Gui C."/>
            <person name="Meng S."/>
            <person name="Li G."/>
            <person name="Viehrig K."/>
            <person name="Ye F."/>
            <person name="Su P."/>
            <person name="Kiefer A.F."/>
            <person name="Nichols A."/>
            <person name="Cepeda A.J."/>
            <person name="Yan W."/>
            <person name="Fan B."/>
            <person name="Jiang Y."/>
            <person name="Adhikari A."/>
            <person name="Zheng C.-J."/>
            <person name="Schuster L."/>
            <person name="Cowan T.M."/>
            <person name="Smanski M.J."/>
            <person name="Chevrette M.G."/>
            <person name="De Carvalho L.P.S."/>
            <person name="Shen B."/>
        </authorList>
    </citation>
    <scope>NUCLEOTIDE SEQUENCE [LARGE SCALE GENOMIC DNA]</scope>
    <source>
        <strain evidence="1 2">NPDC000837</strain>
    </source>
</reference>
<gene>
    <name evidence="1" type="ORF">ABT276_34575</name>
</gene>
<evidence type="ECO:0000313" key="2">
    <source>
        <dbReference type="Proteomes" id="UP001445472"/>
    </source>
</evidence>